<dbReference type="InterPro" id="IPR023997">
    <property type="entry name" value="TonB-dep_OMP_SusC/RagA_CS"/>
</dbReference>
<evidence type="ECO:0000313" key="3">
    <source>
        <dbReference type="Proteomes" id="UP000242687"/>
    </source>
</evidence>
<gene>
    <name evidence="2" type="ORF">CLV57_3167</name>
</gene>
<dbReference type="InterPro" id="IPR023996">
    <property type="entry name" value="TonB-dep_OMP_SusC/RagA"/>
</dbReference>
<protein>
    <submittedName>
        <fullName evidence="2">TonB-linked SusC/RagA family outer membrane protein</fullName>
    </submittedName>
</protein>
<evidence type="ECO:0000313" key="2">
    <source>
        <dbReference type="EMBL" id="PJJ80024.1"/>
    </source>
</evidence>
<evidence type="ECO:0000259" key="1">
    <source>
        <dbReference type="Pfam" id="PF07715"/>
    </source>
</evidence>
<dbReference type="AlphaFoldDB" id="A0A2H9VNW0"/>
<dbReference type="EMBL" id="PGFJ01000002">
    <property type="protein sequence ID" value="PJJ80024.1"/>
    <property type="molecule type" value="Genomic_DNA"/>
</dbReference>
<dbReference type="Gene3D" id="2.170.130.10">
    <property type="entry name" value="TonB-dependent receptor, plug domain"/>
    <property type="match status" value="1"/>
</dbReference>
<proteinExistence type="predicted"/>
<comment type="caution">
    <text evidence="2">The sequence shown here is derived from an EMBL/GenBank/DDBJ whole genome shotgun (WGS) entry which is preliminary data.</text>
</comment>
<dbReference type="NCBIfam" id="TIGR04056">
    <property type="entry name" value="OMP_RagA_SusC"/>
    <property type="match status" value="1"/>
</dbReference>
<organism evidence="2 3">
    <name type="scientific">Mucilaginibacter auburnensis</name>
    <dbReference type="NCBI Taxonomy" id="1457233"/>
    <lineage>
        <taxon>Bacteria</taxon>
        <taxon>Pseudomonadati</taxon>
        <taxon>Bacteroidota</taxon>
        <taxon>Sphingobacteriia</taxon>
        <taxon>Sphingobacteriales</taxon>
        <taxon>Sphingobacteriaceae</taxon>
        <taxon>Mucilaginibacter</taxon>
    </lineage>
</organism>
<dbReference type="InterPro" id="IPR012910">
    <property type="entry name" value="Plug_dom"/>
</dbReference>
<keyword evidence="3" id="KW-1185">Reference proteome</keyword>
<dbReference type="Proteomes" id="UP000242687">
    <property type="component" value="Unassembled WGS sequence"/>
</dbReference>
<dbReference type="Pfam" id="PF07715">
    <property type="entry name" value="Plug"/>
    <property type="match status" value="1"/>
</dbReference>
<feature type="domain" description="TonB-dependent receptor plug" evidence="1">
    <location>
        <begin position="39"/>
        <end position="132"/>
    </location>
</feature>
<dbReference type="NCBIfam" id="TIGR04057">
    <property type="entry name" value="SusC_RagA_signa"/>
    <property type="match status" value="1"/>
</dbReference>
<dbReference type="SUPFAM" id="SSF56935">
    <property type="entry name" value="Porins"/>
    <property type="match status" value="1"/>
</dbReference>
<sequence length="949" mass="104985">MFLGTYFSILRAEAQQARDSVQTVTTDSLINVAFRKVPNRDVLGAVSSVNVAELINKSYGANGLNNLQSFVGGYAGGGADGALNIWGQAPLVLIDGIPRRAADVRMTEVESVTVLKDASSVALYGSRAAKGVVLITTKRGAEKPLTVDLRVNGGFLVPKSYPNYLNAADYMTFYNEALRNDGLTNKFTDAEISNTRAGINPWRYPDLNLYSSDFLRKMTYRTDLTGEISGGNKDAKYYSNIGLGYNNNLLKLGQSKKANALDVNVRANVDMRINSWLKASVDAVVIMNNEYTARGDFYGAAATLRPNDDYFSYLVPIDRLDPANAQLQAIAKNSNFVIDGKYLLGGLSTRQTSDLSQILASGYIKTKRNTLMFNAGAEADLGNLTPGLTFGMRFSMDYTSRYSEAFTVAYATYQPTWATVNGTDVITNLTQFGNDGIATAENVGSSLYNQTISFNPRLMYQRTFGQKHNVTGALIGWGYMTQVSSDPNNDGGSDYQNIRNTNLGIQAGYNFNHKYYVDFTGAVIHSGKLPNSNRNSLSPTATLGWRISEEDFFKNHVSFVDDLKLTATYSSLKQDLDITSNGADYYLYQGNITTPGTYGWRDGTSSGSYVLYGRGANPNFTFVERKEFRAGLDAFLFKHALNLNANYFHQETKGLLANGLATVYPSYYNGNGSFQPWLNFNNDMRKGVDFSANYTSKIGKLKFSLGFVGMIYKSEATKRDEVYENSYQNRVGKPLDASFGYIAEGLFQSQAEIDAHARQTFGGTLKPGDIKYKDINGDNVIDTRDQVYLGRNGGGASPFTYGVNLTLKWKNLTMLVLGSGQSGAIGYKNSSYYWVTGLGKYSDVVLNRWTPETASTATYPRLSTNSTTNNFQNSTYWMYDNNRFDLRRVQFTYDFNKTAFGKTSFIHGMSVYVNGDNLLVISKERKLMETNIGSAPQTRFYNIGIKATF</sequence>
<accession>A0A2H9VNW0</accession>
<name>A0A2H9VNW0_9SPHI</name>
<dbReference type="InterPro" id="IPR037066">
    <property type="entry name" value="Plug_dom_sf"/>
</dbReference>
<reference evidence="2 3" key="1">
    <citation type="submission" date="2017-11" db="EMBL/GenBank/DDBJ databases">
        <title>Genomic Encyclopedia of Archaeal and Bacterial Type Strains, Phase II (KMG-II): From Individual Species to Whole Genera.</title>
        <authorList>
            <person name="Goeker M."/>
        </authorList>
    </citation>
    <scope>NUCLEOTIDE SEQUENCE [LARGE SCALE GENOMIC DNA]</scope>
    <source>
        <strain evidence="2 3">DSM 28175</strain>
    </source>
</reference>